<feature type="transmembrane region" description="Helical" evidence="2">
    <location>
        <begin position="52"/>
        <end position="82"/>
    </location>
</feature>
<dbReference type="SUPFAM" id="SSF103473">
    <property type="entry name" value="MFS general substrate transporter"/>
    <property type="match status" value="1"/>
</dbReference>
<dbReference type="AlphaFoldDB" id="A0A2T7NBP2"/>
<dbReference type="OrthoDB" id="6499973at2759"/>
<dbReference type="InterPro" id="IPR036259">
    <property type="entry name" value="MFS_trans_sf"/>
</dbReference>
<dbReference type="Gene3D" id="1.20.1250.20">
    <property type="entry name" value="MFS general substrate transporter like domains"/>
    <property type="match status" value="1"/>
</dbReference>
<evidence type="ECO:0000313" key="4">
    <source>
        <dbReference type="Proteomes" id="UP000245119"/>
    </source>
</evidence>
<dbReference type="Proteomes" id="UP000245119">
    <property type="component" value="Linkage Group LG14"/>
</dbReference>
<dbReference type="InterPro" id="IPR011701">
    <property type="entry name" value="MFS"/>
</dbReference>
<keyword evidence="2" id="KW-0812">Transmembrane</keyword>
<feature type="compositionally biased region" description="Basic and acidic residues" evidence="1">
    <location>
        <begin position="20"/>
        <end position="32"/>
    </location>
</feature>
<dbReference type="EMBL" id="PZQS01000014">
    <property type="protein sequence ID" value="PVD18579.1"/>
    <property type="molecule type" value="Genomic_DNA"/>
</dbReference>
<dbReference type="GO" id="GO:0008028">
    <property type="term" value="F:monocarboxylic acid transmembrane transporter activity"/>
    <property type="evidence" value="ECO:0007669"/>
    <property type="project" value="TreeGrafter"/>
</dbReference>
<keyword evidence="2" id="KW-1133">Transmembrane helix</keyword>
<feature type="region of interest" description="Disordered" evidence="1">
    <location>
        <begin position="20"/>
        <end position="42"/>
    </location>
</feature>
<keyword evidence="2" id="KW-0472">Membrane</keyword>
<feature type="transmembrane region" description="Helical" evidence="2">
    <location>
        <begin position="426"/>
        <end position="444"/>
    </location>
</feature>
<feature type="transmembrane region" description="Helical" evidence="2">
    <location>
        <begin position="451"/>
        <end position="468"/>
    </location>
</feature>
<keyword evidence="4" id="KW-1185">Reference proteome</keyword>
<reference evidence="3 4" key="1">
    <citation type="submission" date="2018-04" db="EMBL/GenBank/DDBJ databases">
        <title>The genome of golden apple snail Pomacea canaliculata provides insight into stress tolerance and invasive adaptation.</title>
        <authorList>
            <person name="Liu C."/>
            <person name="Liu B."/>
            <person name="Ren Y."/>
            <person name="Zhang Y."/>
            <person name="Wang H."/>
            <person name="Li S."/>
            <person name="Jiang F."/>
            <person name="Yin L."/>
            <person name="Zhang G."/>
            <person name="Qian W."/>
            <person name="Fan W."/>
        </authorList>
    </citation>
    <scope>NUCLEOTIDE SEQUENCE [LARGE SCALE GENOMIC DNA]</scope>
    <source>
        <strain evidence="3">SZHN2017</strain>
        <tissue evidence="3">Muscle</tissue>
    </source>
</reference>
<name>A0A2T7NBP2_POMCA</name>
<feature type="compositionally biased region" description="Polar residues" evidence="1">
    <location>
        <begin position="265"/>
        <end position="283"/>
    </location>
</feature>
<evidence type="ECO:0008006" key="5">
    <source>
        <dbReference type="Google" id="ProtNLM"/>
    </source>
</evidence>
<feature type="transmembrane region" description="Helical" evidence="2">
    <location>
        <begin position="175"/>
        <end position="194"/>
    </location>
</feature>
<dbReference type="Pfam" id="PF07690">
    <property type="entry name" value="MFS_1"/>
    <property type="match status" value="1"/>
</dbReference>
<proteinExistence type="predicted"/>
<gene>
    <name evidence="3" type="ORF">C0Q70_21129</name>
</gene>
<feature type="region of interest" description="Disordered" evidence="1">
    <location>
        <begin position="247"/>
        <end position="283"/>
    </location>
</feature>
<protein>
    <recommendedName>
        <fullName evidence="5">Major facilitator superfamily (MFS) profile domain-containing protein</fullName>
    </recommendedName>
</protein>
<evidence type="ECO:0000313" key="3">
    <source>
        <dbReference type="EMBL" id="PVD18579.1"/>
    </source>
</evidence>
<feature type="transmembrane region" description="Helical" evidence="2">
    <location>
        <begin position="146"/>
        <end position="168"/>
    </location>
</feature>
<sequence length="548" mass="59223">MDKTENRIFSTTMVNLDDRTATRGAVEGDGRRPGPKSHVAPDTRGLPVDRGYAWVIAFSCMFCNAVCMGLQRGIAILFVEFIFMFQKSASETSLIFSLQTGAMSVAYGPGVFSGRASAGLRGRPHWRCGLDPQLLRPESVHVVHHISLFGGIALSLIINPTLVIINMYFNKRRSLATSISALGGNMGAMVFPIYTQTLISELGAHGAMLVLGATYLNVLVGGMLLRPFHLNKRKTMKDEEAMALTRAEDDGEALDTESVCKTPGAGQTTAYSRQQSVTATSSDSQHSLAVARALSAPELTVMPPELTYRYQSDSRDTEGEEFPVDKQEADDSFLYEHSPERNVVRKETQILNNSELSKAPSQSMEASGSKERKPCEKVLAIFDISLFKLPLFWLVIVSSCFSSIGMVMNIYIPSLAEEKGISSQDAAILLTIIGACGMTSRLLIGYLADLAAILIGACSVVGMFTPFYTSFTSLVVFSALYGVFGPVFFSICPVVIVDLLGLENLGPTLGFVTLFQAAAEGASHALTGHVTCFSGKDSCLSSRNRVTN</sequence>
<evidence type="ECO:0000256" key="1">
    <source>
        <dbReference type="SAM" id="MobiDB-lite"/>
    </source>
</evidence>
<dbReference type="PANTHER" id="PTHR11360">
    <property type="entry name" value="MONOCARBOXYLATE TRANSPORTER"/>
    <property type="match status" value="1"/>
</dbReference>
<evidence type="ECO:0000256" key="2">
    <source>
        <dbReference type="SAM" id="Phobius"/>
    </source>
</evidence>
<feature type="transmembrane region" description="Helical" evidence="2">
    <location>
        <begin position="206"/>
        <end position="225"/>
    </location>
</feature>
<organism evidence="3 4">
    <name type="scientific">Pomacea canaliculata</name>
    <name type="common">Golden apple snail</name>
    <dbReference type="NCBI Taxonomy" id="400727"/>
    <lineage>
        <taxon>Eukaryota</taxon>
        <taxon>Metazoa</taxon>
        <taxon>Spiralia</taxon>
        <taxon>Lophotrochozoa</taxon>
        <taxon>Mollusca</taxon>
        <taxon>Gastropoda</taxon>
        <taxon>Caenogastropoda</taxon>
        <taxon>Architaenioglossa</taxon>
        <taxon>Ampullarioidea</taxon>
        <taxon>Ampullariidae</taxon>
        <taxon>Pomacea</taxon>
    </lineage>
</organism>
<feature type="transmembrane region" description="Helical" evidence="2">
    <location>
        <begin position="474"/>
        <end position="497"/>
    </location>
</feature>
<feature type="transmembrane region" description="Helical" evidence="2">
    <location>
        <begin position="391"/>
        <end position="414"/>
    </location>
</feature>
<dbReference type="InterPro" id="IPR050327">
    <property type="entry name" value="Proton-linked_MCT"/>
</dbReference>
<dbReference type="PANTHER" id="PTHR11360:SF284">
    <property type="entry name" value="EG:103B4.3 PROTEIN-RELATED"/>
    <property type="match status" value="1"/>
</dbReference>
<accession>A0A2T7NBP2</accession>
<comment type="caution">
    <text evidence="3">The sequence shown here is derived from an EMBL/GenBank/DDBJ whole genome shotgun (WGS) entry which is preliminary data.</text>
</comment>